<evidence type="ECO:0000313" key="2">
    <source>
        <dbReference type="EMBL" id="GFA39181.1"/>
    </source>
</evidence>
<comment type="caution">
    <text evidence="2">The sequence shown here is derived from an EMBL/GenBank/DDBJ whole genome shotgun (WGS) entry which is preliminary data.</text>
</comment>
<evidence type="ECO:0000256" key="1">
    <source>
        <dbReference type="SAM" id="MobiDB-lite"/>
    </source>
</evidence>
<evidence type="ECO:0008006" key="3">
    <source>
        <dbReference type="Google" id="ProtNLM"/>
    </source>
</evidence>
<feature type="compositionally biased region" description="Polar residues" evidence="1">
    <location>
        <begin position="130"/>
        <end position="147"/>
    </location>
</feature>
<protein>
    <recommendedName>
        <fullName evidence="3">Reverse transcriptase domain-containing protein</fullName>
    </recommendedName>
</protein>
<dbReference type="AlphaFoldDB" id="A0A699JI57"/>
<feature type="compositionally biased region" description="Low complexity" evidence="1">
    <location>
        <begin position="157"/>
        <end position="196"/>
    </location>
</feature>
<organism evidence="2">
    <name type="scientific">Tanacetum cinerariifolium</name>
    <name type="common">Dalmatian daisy</name>
    <name type="synonym">Chrysanthemum cinerariifolium</name>
    <dbReference type="NCBI Taxonomy" id="118510"/>
    <lineage>
        <taxon>Eukaryota</taxon>
        <taxon>Viridiplantae</taxon>
        <taxon>Streptophyta</taxon>
        <taxon>Embryophyta</taxon>
        <taxon>Tracheophyta</taxon>
        <taxon>Spermatophyta</taxon>
        <taxon>Magnoliopsida</taxon>
        <taxon>eudicotyledons</taxon>
        <taxon>Gunneridae</taxon>
        <taxon>Pentapetalae</taxon>
        <taxon>asterids</taxon>
        <taxon>campanulids</taxon>
        <taxon>Asterales</taxon>
        <taxon>Asteraceae</taxon>
        <taxon>Asteroideae</taxon>
        <taxon>Anthemideae</taxon>
        <taxon>Anthemidinae</taxon>
        <taxon>Tanacetum</taxon>
    </lineage>
</organism>
<reference evidence="2" key="1">
    <citation type="journal article" date="2019" name="Sci. Rep.">
        <title>Draft genome of Tanacetum cinerariifolium, the natural source of mosquito coil.</title>
        <authorList>
            <person name="Yamashiro T."/>
            <person name="Shiraishi A."/>
            <person name="Satake H."/>
            <person name="Nakayama K."/>
        </authorList>
    </citation>
    <scope>NUCLEOTIDE SEQUENCE</scope>
</reference>
<dbReference type="EMBL" id="BKCJ010416021">
    <property type="protein sequence ID" value="GFA39181.1"/>
    <property type="molecule type" value="Genomic_DNA"/>
</dbReference>
<gene>
    <name evidence="2" type="ORF">Tci_611153</name>
</gene>
<sequence length="234" mass="25849">MNTRSSARNLFPPLDNPELPIQRRCRVDPTLLNDFEMATDGNGDSPVPDLRTMEDESSSSITSSFDPEIVALKAEMAEINKNLMKVLQINQQVKEVAHNCETCGSPHSYNDCPATVGQTQNVYAAGAYQGGNSHQPQGNHNLLSYRSDNYFGPLGFNQNQNRNNPNQNYQNQNRNQGNNHGIPQGNNQGRNQFFQGASHGQNPPPAYQAPGYQAPVHQALIPQPQVVTTTEFTN</sequence>
<accession>A0A699JI57</accession>
<proteinExistence type="predicted"/>
<feature type="region of interest" description="Disordered" evidence="1">
    <location>
        <begin position="35"/>
        <end position="62"/>
    </location>
</feature>
<name>A0A699JI57_TANCI</name>
<feature type="region of interest" description="Disordered" evidence="1">
    <location>
        <begin position="127"/>
        <end position="211"/>
    </location>
</feature>